<evidence type="ECO:0000313" key="3">
    <source>
        <dbReference type="Proteomes" id="UP000186817"/>
    </source>
</evidence>
<dbReference type="AlphaFoldDB" id="A0A1Q9D2K6"/>
<evidence type="ECO:0000313" key="2">
    <source>
        <dbReference type="EMBL" id="OLP89393.1"/>
    </source>
</evidence>
<dbReference type="Proteomes" id="UP000186817">
    <property type="component" value="Unassembled WGS sequence"/>
</dbReference>
<gene>
    <name evidence="2" type="ORF">AK812_SmicGene29147</name>
</gene>
<feature type="region of interest" description="Disordered" evidence="1">
    <location>
        <begin position="76"/>
        <end position="126"/>
    </location>
</feature>
<accession>A0A1Q9D2K6</accession>
<comment type="caution">
    <text evidence="2">The sequence shown here is derived from an EMBL/GenBank/DDBJ whole genome shotgun (WGS) entry which is preliminary data.</text>
</comment>
<organism evidence="2 3">
    <name type="scientific">Symbiodinium microadriaticum</name>
    <name type="common">Dinoflagellate</name>
    <name type="synonym">Zooxanthella microadriatica</name>
    <dbReference type="NCBI Taxonomy" id="2951"/>
    <lineage>
        <taxon>Eukaryota</taxon>
        <taxon>Sar</taxon>
        <taxon>Alveolata</taxon>
        <taxon>Dinophyceae</taxon>
        <taxon>Suessiales</taxon>
        <taxon>Symbiodiniaceae</taxon>
        <taxon>Symbiodinium</taxon>
    </lineage>
</organism>
<reference evidence="2 3" key="1">
    <citation type="submission" date="2016-02" db="EMBL/GenBank/DDBJ databases">
        <title>Genome analysis of coral dinoflagellate symbionts highlights evolutionary adaptations to a symbiotic lifestyle.</title>
        <authorList>
            <person name="Aranda M."/>
            <person name="Li Y."/>
            <person name="Liew Y.J."/>
            <person name="Baumgarten S."/>
            <person name="Simakov O."/>
            <person name="Wilson M."/>
            <person name="Piel J."/>
            <person name="Ashoor H."/>
            <person name="Bougouffa S."/>
            <person name="Bajic V.B."/>
            <person name="Ryu T."/>
            <person name="Ravasi T."/>
            <person name="Bayer T."/>
            <person name="Micklem G."/>
            <person name="Kim H."/>
            <person name="Bhak J."/>
            <person name="Lajeunesse T.C."/>
            <person name="Voolstra C.R."/>
        </authorList>
    </citation>
    <scope>NUCLEOTIDE SEQUENCE [LARGE SCALE GENOMIC DNA]</scope>
    <source>
        <strain evidence="2 3">CCMP2467</strain>
    </source>
</reference>
<feature type="region of interest" description="Disordered" evidence="1">
    <location>
        <begin position="147"/>
        <end position="172"/>
    </location>
</feature>
<name>A0A1Q9D2K6_SYMMI</name>
<proteinExistence type="predicted"/>
<keyword evidence="3" id="KW-1185">Reference proteome</keyword>
<feature type="compositionally biased region" description="Acidic residues" evidence="1">
    <location>
        <begin position="80"/>
        <end position="119"/>
    </location>
</feature>
<feature type="compositionally biased region" description="Acidic residues" evidence="1">
    <location>
        <begin position="1"/>
        <end position="10"/>
    </location>
</feature>
<evidence type="ECO:0000256" key="1">
    <source>
        <dbReference type="SAM" id="MobiDB-lite"/>
    </source>
</evidence>
<dbReference type="EMBL" id="LSRX01000762">
    <property type="protein sequence ID" value="OLP89393.1"/>
    <property type="molecule type" value="Genomic_DNA"/>
</dbReference>
<feature type="region of interest" description="Disordered" evidence="1">
    <location>
        <begin position="1"/>
        <end position="37"/>
    </location>
</feature>
<sequence>MASSEDDGDEADARSETDIDELAVSSGFRKPAGCQKRRKRMKMLGLGLPLEYLHSIQDTEANAARQAGDIPFDMVWGDLLEGDDDGDDDDDDDDDDDEDDDDDDDDDDDGDDDDDDEGDDGRVMMGSVMMFMMKEMMTRTRSRWYLDGFGLEGPRPPVGRAAQTEQRRPACG</sequence>
<protein>
    <submittedName>
        <fullName evidence="2">Uncharacterized protein</fullName>
    </submittedName>
</protein>